<comment type="similarity">
    <text evidence="4">Belongs to the serine/threonine dehydratase family.</text>
</comment>
<feature type="signal peptide" evidence="11">
    <location>
        <begin position="1"/>
        <end position="23"/>
    </location>
</feature>
<proteinExistence type="inferred from homology"/>
<evidence type="ECO:0000256" key="10">
    <source>
        <dbReference type="ARBA" id="ARBA00049406"/>
    </source>
</evidence>
<keyword evidence="11" id="KW-0732">Signal</keyword>
<dbReference type="GO" id="GO:0003941">
    <property type="term" value="F:L-serine ammonia-lyase activity"/>
    <property type="evidence" value="ECO:0007669"/>
    <property type="project" value="UniProtKB-EC"/>
</dbReference>
<evidence type="ECO:0000313" key="15">
    <source>
        <dbReference type="EMBL" id="QKX56673.1"/>
    </source>
</evidence>
<dbReference type="EC" id="4.3.1.17" evidence="5"/>
<keyword evidence="9" id="KW-0456">Lyase</keyword>
<evidence type="ECO:0000256" key="5">
    <source>
        <dbReference type="ARBA" id="ARBA00012093"/>
    </source>
</evidence>
<dbReference type="InterPro" id="IPR001926">
    <property type="entry name" value="TrpB-like_PALP"/>
</dbReference>
<dbReference type="GO" id="GO:0006094">
    <property type="term" value="P:gluconeogenesis"/>
    <property type="evidence" value="ECO:0007669"/>
    <property type="project" value="UniProtKB-KW"/>
</dbReference>
<comment type="catalytic activity">
    <reaction evidence="10">
        <text>L-serine = pyruvate + NH4(+)</text>
        <dbReference type="Rhea" id="RHEA:19169"/>
        <dbReference type="ChEBI" id="CHEBI:15361"/>
        <dbReference type="ChEBI" id="CHEBI:28938"/>
        <dbReference type="ChEBI" id="CHEBI:33384"/>
        <dbReference type="EC" id="4.3.1.17"/>
    </reaction>
</comment>
<dbReference type="Proteomes" id="UP000509510">
    <property type="component" value="Chromosome II"/>
</dbReference>
<evidence type="ECO:0000256" key="11">
    <source>
        <dbReference type="SAM" id="SignalP"/>
    </source>
</evidence>
<feature type="domain" description="Alpha-L-rhamnosidase C-terminal" evidence="14">
    <location>
        <begin position="595"/>
        <end position="657"/>
    </location>
</feature>
<comment type="cofactor">
    <cofactor evidence="1">
        <name>pyridoxal 5'-phosphate</name>
        <dbReference type="ChEBI" id="CHEBI:597326"/>
    </cofactor>
</comment>
<protein>
    <recommendedName>
        <fullName evidence="5">L-serine ammonia-lyase</fullName>
        <ecNumber evidence="5">4.3.1.17</ecNumber>
    </recommendedName>
</protein>
<dbReference type="OrthoDB" id="10036721at2759"/>
<keyword evidence="8" id="KW-0663">Pyridoxal phosphate</keyword>
<evidence type="ECO:0000256" key="8">
    <source>
        <dbReference type="ARBA" id="ARBA00022898"/>
    </source>
</evidence>
<evidence type="ECO:0000259" key="14">
    <source>
        <dbReference type="Pfam" id="PF17390"/>
    </source>
</evidence>
<sequence>MASMAKLILIHFWILALSILSNAARSSCWRNTTCSGPIDTSFPGEWESNIYAPASRTVRPKSILHVESKSRSIFQTGSGHNILKGNGSQIIFDFGLEVGGIVTVEYTASAVGGSLNLAFTEAKNWVGQVSDSSNGAFKLGDGHLSYDITAAGKGAYTMPDKKLRGGFRYLTVFLTTTADNATTTTLDVSDVSLEIGFQPTWSNLRAYQGYFHSNDELLNRIWYSGAYTVQTNAVPVDTGRQIPTVAYGWDNNATLGPGDTIIVDGAKRDRAVWPGDMGIAVPSSFVSIGDLDSVKNALQVMYDTQNADGSFAESGPPLSQQSSDTYHMWSMIGTYNYVLFTNDTTFLEANWNGYQKAMDYIYAKVDFPSGLLNVTGLRDWARWQQGFNNSEAQMILHQTLKTGAELAEWADNTTDLSSTWTTRAESLQTAINKYCFDDSYGAFKDNATDTKLHPQDANSMSILFGIADTNRVAKISQRLTENWTPIGAVAPELPENISPFISSFEIQAHFVAGRPDRALDLIRRSWGWYINNPNGTESTVIEGYLQNATFGYRSSRGYYYDASYISHSHGWSSGPTSALTNYVLGLSVTGRLGSTWQIAPQFGDLTSVQGGFTTSKGKYQAAWNRDTTDGSYELSFDVPEETEGVVILPSPGGGKKTKSVTLNGKALKWASSDETKTISISSGGAYRIRRRKPWIESPLVESTALSNSAGCRVFLKLDSLQPSGSFKSRQVLLSTCLTSRRIANALHKRGVGNLILTHLQDPANRGKQLHCFISSGGNAGLAAVIAARDLGCLCTVVVPLSTKPMMIEKLKDVGATEVIQHGASWFDADSYLRERFFNDAETKNSSNNLYLPPFDHPYVWNGNATLISELAGQLPPRGEDEEESRFPADVIVCSVGGGGLFNGIIQGLDEHFKKHPSTSKNTKPVDVLAVETQGADSLAYSLQKGSLQSLSAITSMAHSLGALQVAPRAFENAHSPPEGIKVTSVVASDAEAARGVVTFADTTRMLVELACGVSVDVALGKRLREAVGGDLTPNSRVVIIVCGGSNVSPEIVAEYRERLKNGWE</sequence>
<evidence type="ECO:0000256" key="4">
    <source>
        <dbReference type="ARBA" id="ARBA00010869"/>
    </source>
</evidence>
<dbReference type="InterPro" id="IPR008928">
    <property type="entry name" value="6-hairpin_glycosidase_sf"/>
</dbReference>
<dbReference type="EMBL" id="CP055899">
    <property type="protein sequence ID" value="QKX56673.1"/>
    <property type="molecule type" value="Genomic_DNA"/>
</dbReference>
<keyword evidence="6" id="KW-0312">Gluconeogenesis</keyword>
<dbReference type="KEGG" id="trg:TRUGW13939_03779"/>
<evidence type="ECO:0000256" key="6">
    <source>
        <dbReference type="ARBA" id="ARBA00022432"/>
    </source>
</evidence>
<dbReference type="PANTHER" id="PTHR34987">
    <property type="entry name" value="C, PUTATIVE (AFU_ORTHOLOGUE AFUA_3G02880)-RELATED"/>
    <property type="match status" value="1"/>
</dbReference>
<keyword evidence="7" id="KW-0963">Cytoplasm</keyword>
<comment type="subcellular location">
    <subcellularLocation>
        <location evidence="2">Cytoplasm</location>
    </subcellularLocation>
</comment>
<dbReference type="Pfam" id="PF17389">
    <property type="entry name" value="Bac_rhamnosid6H"/>
    <property type="match status" value="1"/>
</dbReference>
<accession>A0A7H8QUK3</accession>
<dbReference type="SUPFAM" id="SSF53686">
    <property type="entry name" value="Tryptophan synthase beta subunit-like PLP-dependent enzymes"/>
    <property type="match status" value="1"/>
</dbReference>
<dbReference type="PANTHER" id="PTHR34987:SF5">
    <property type="entry name" value="ALPHA-RHAMNOSIDASE"/>
    <property type="match status" value="1"/>
</dbReference>
<dbReference type="Gene3D" id="2.60.420.10">
    <property type="entry name" value="Maltose phosphorylase, domain 3"/>
    <property type="match status" value="1"/>
</dbReference>
<evidence type="ECO:0000256" key="3">
    <source>
        <dbReference type="ARBA" id="ARBA00004742"/>
    </source>
</evidence>
<dbReference type="AlphaFoldDB" id="A0A7H8QUK3"/>
<evidence type="ECO:0000256" key="2">
    <source>
        <dbReference type="ARBA" id="ARBA00004496"/>
    </source>
</evidence>
<gene>
    <name evidence="15" type="ORF">TRUGW13939_03779</name>
</gene>
<dbReference type="SUPFAM" id="SSF48208">
    <property type="entry name" value="Six-hairpin glycosidases"/>
    <property type="match status" value="1"/>
</dbReference>
<feature type="domain" description="Tryptophan synthase beta chain-like PALP" evidence="12">
    <location>
        <begin position="696"/>
        <end position="1043"/>
    </location>
</feature>
<dbReference type="InterPro" id="IPR036052">
    <property type="entry name" value="TrpB-like_PALP_sf"/>
</dbReference>
<dbReference type="InterPro" id="IPR035396">
    <property type="entry name" value="Bac_rhamnosid6H"/>
</dbReference>
<evidence type="ECO:0000259" key="13">
    <source>
        <dbReference type="Pfam" id="PF17389"/>
    </source>
</evidence>
<evidence type="ECO:0000256" key="7">
    <source>
        <dbReference type="ARBA" id="ARBA00022490"/>
    </source>
</evidence>
<dbReference type="GO" id="GO:0005737">
    <property type="term" value="C:cytoplasm"/>
    <property type="evidence" value="ECO:0007669"/>
    <property type="project" value="UniProtKB-SubCell"/>
</dbReference>
<dbReference type="Gene3D" id="3.40.50.1100">
    <property type="match status" value="2"/>
</dbReference>
<dbReference type="Gene3D" id="1.50.10.10">
    <property type="match status" value="1"/>
</dbReference>
<feature type="domain" description="Alpha-L-rhamnosidase six-hairpin glycosidase" evidence="13">
    <location>
        <begin position="261"/>
        <end position="482"/>
    </location>
</feature>
<dbReference type="Pfam" id="PF00291">
    <property type="entry name" value="PALP"/>
    <property type="match status" value="1"/>
</dbReference>
<dbReference type="FunFam" id="1.50.10.10:FF:000052">
    <property type="entry name" value="Alpha-L-rhamnosidase B, putative"/>
    <property type="match status" value="1"/>
</dbReference>
<evidence type="ECO:0000259" key="12">
    <source>
        <dbReference type="Pfam" id="PF00291"/>
    </source>
</evidence>
<dbReference type="RefSeq" id="XP_035342851.1">
    <property type="nucleotide sequence ID" value="XM_035486958.1"/>
</dbReference>
<organism evidence="15 16">
    <name type="scientific">Talaromyces rugulosus</name>
    <name type="common">Penicillium rugulosum</name>
    <dbReference type="NCBI Taxonomy" id="121627"/>
    <lineage>
        <taxon>Eukaryota</taxon>
        <taxon>Fungi</taxon>
        <taxon>Dikarya</taxon>
        <taxon>Ascomycota</taxon>
        <taxon>Pezizomycotina</taxon>
        <taxon>Eurotiomycetes</taxon>
        <taxon>Eurotiomycetidae</taxon>
        <taxon>Eurotiales</taxon>
        <taxon>Trichocomaceae</taxon>
        <taxon>Talaromyces</taxon>
        <taxon>Talaromyces sect. Islandici</taxon>
    </lineage>
</organism>
<reference evidence="16" key="1">
    <citation type="submission" date="2020-06" db="EMBL/GenBank/DDBJ databases">
        <title>A chromosome-scale genome assembly of Talaromyces rugulosus W13939.</title>
        <authorList>
            <person name="Wang B."/>
            <person name="Guo L."/>
            <person name="Ye K."/>
            <person name="Wang L."/>
        </authorList>
    </citation>
    <scope>NUCLEOTIDE SEQUENCE [LARGE SCALE GENOMIC DNA]</scope>
    <source>
        <strain evidence="16">W13939</strain>
    </source>
</reference>
<comment type="pathway">
    <text evidence="3">Carbohydrate biosynthesis; gluconeogenesis.</text>
</comment>
<name>A0A7H8QUK3_TALRU</name>
<dbReference type="FunFam" id="3.40.50.1100:FF:000040">
    <property type="entry name" value="L-serine dehydratase, putative"/>
    <property type="match status" value="1"/>
</dbReference>
<evidence type="ECO:0000256" key="9">
    <source>
        <dbReference type="ARBA" id="ARBA00023239"/>
    </source>
</evidence>
<dbReference type="InterPro" id="IPR012341">
    <property type="entry name" value="6hp_glycosidase-like_sf"/>
</dbReference>
<evidence type="ECO:0000313" key="16">
    <source>
        <dbReference type="Proteomes" id="UP000509510"/>
    </source>
</evidence>
<dbReference type="GeneID" id="55991282"/>
<dbReference type="Pfam" id="PF17390">
    <property type="entry name" value="Bac_rhamnosid_C"/>
    <property type="match status" value="1"/>
</dbReference>
<evidence type="ECO:0000256" key="1">
    <source>
        <dbReference type="ARBA" id="ARBA00001933"/>
    </source>
</evidence>
<feature type="chain" id="PRO_5028949256" description="L-serine ammonia-lyase" evidence="11">
    <location>
        <begin position="24"/>
        <end position="1064"/>
    </location>
</feature>
<dbReference type="InterPro" id="IPR035398">
    <property type="entry name" value="Bac_rhamnosid_C"/>
</dbReference>
<keyword evidence="16" id="KW-1185">Reference proteome</keyword>